<feature type="domain" description="Thioredoxin" evidence="3">
    <location>
        <begin position="589"/>
        <end position="730"/>
    </location>
</feature>
<sequence length="730" mass="85022">MKKLLTTTKVEWLKIKGLGLTYLAIILGAFIPLLFFVINPFGRNTVLEDRPPYSMFQVFILENVQAFILCMLLIFMIIAASKIAQLDHKNNCWQLIETQPITKAHIYFSKYIVLLILCFLCIASYFISNFLLSLADFYVHPDPAKILTFDILWALKTFLRMCIAVLGIAALQLCISVVFPGFIWSFLIGILGLCLNLTSVARSENFTFSPYNSLYIFGNSFEVRNLNRFISFSEYLSIFWVIVFLIIGYFWYSGKSFKTAFFKDKKKIVFSVLFLMIGSGIFYFLQKPIAYKADKEGVTIDGELKTILKIDTIKIYSNDFHKKIASIPVKNNKFSWTTTEKIPFDEYLVEYGGKKIPLIFGSGDWFHLNIECNTSYNKIFLKSNRKADQVYQEDEQLGSAFEKVLNDENASDPQEFYKAAETDWKRNVKKLENFADAENHALSGEYKAYKKQLLAIKYLNEINNYRKITSSTDSKFAPPKEFLDELNENIQRPTYLLSKDDEYLQYKLDQMLDGKKVVSNPDSILFVKLDELPQSLEKDRLLAKHLNENIELQTDSAARYKIFNSQINKIQNKDYRDRLYASFEQINISKKGVPFPNLVLLDDKGKTSELSQYRGKYVVIDLWASWCAPCKKIRPVFETRSYQYRYADNIRFISVSIDQDKTKWANYLKTKPSEVPQYWMPNAEQFMDKYNIQMIPRFVIIDPQGKIFNLNAPFPDEDNFVEILDKLKKY</sequence>
<evidence type="ECO:0000313" key="4">
    <source>
        <dbReference type="EMBL" id="SEV97034.1"/>
    </source>
</evidence>
<name>A0A1I0N983_9FLAO</name>
<dbReference type="RefSeq" id="WP_089790415.1">
    <property type="nucleotide sequence ID" value="NZ_FOIU01000001.1"/>
</dbReference>
<dbReference type="InterPro" id="IPR036249">
    <property type="entry name" value="Thioredoxin-like_sf"/>
</dbReference>
<dbReference type="OrthoDB" id="743079at2"/>
<dbReference type="PANTHER" id="PTHR42852:SF13">
    <property type="entry name" value="PROTEIN DIPZ"/>
    <property type="match status" value="1"/>
</dbReference>
<dbReference type="CDD" id="cd21809">
    <property type="entry name" value="ABC-2_lan_permease-like"/>
    <property type="match status" value="1"/>
</dbReference>
<dbReference type="Proteomes" id="UP000199469">
    <property type="component" value="Unassembled WGS sequence"/>
</dbReference>
<accession>A0A1I0N983</accession>
<dbReference type="Pfam" id="PF13905">
    <property type="entry name" value="Thioredoxin_8"/>
    <property type="match status" value="1"/>
</dbReference>
<feature type="transmembrane region" description="Helical" evidence="2">
    <location>
        <begin position="151"/>
        <end position="175"/>
    </location>
</feature>
<dbReference type="PROSITE" id="PS00194">
    <property type="entry name" value="THIOREDOXIN_1"/>
    <property type="match status" value="1"/>
</dbReference>
<dbReference type="STRING" id="356305.SAMN05421841_0421"/>
<dbReference type="InterPro" id="IPR012336">
    <property type="entry name" value="Thioredoxin-like_fold"/>
</dbReference>
<dbReference type="InterPro" id="IPR050553">
    <property type="entry name" value="Thioredoxin_ResA/DsbE_sf"/>
</dbReference>
<keyword evidence="5" id="KW-1185">Reference proteome</keyword>
<feature type="transmembrane region" description="Helical" evidence="2">
    <location>
        <begin position="58"/>
        <end position="80"/>
    </location>
</feature>
<feature type="transmembrane region" description="Helical" evidence="2">
    <location>
        <begin position="20"/>
        <end position="38"/>
    </location>
</feature>
<organism evidence="4 5">
    <name type="scientific">Chryseobacterium wanjuense</name>
    <dbReference type="NCBI Taxonomy" id="356305"/>
    <lineage>
        <taxon>Bacteria</taxon>
        <taxon>Pseudomonadati</taxon>
        <taxon>Bacteroidota</taxon>
        <taxon>Flavobacteriia</taxon>
        <taxon>Flavobacteriales</taxon>
        <taxon>Weeksellaceae</taxon>
        <taxon>Chryseobacterium group</taxon>
        <taxon>Chryseobacterium</taxon>
    </lineage>
</organism>
<protein>
    <recommendedName>
        <fullName evidence="3">Thioredoxin domain-containing protein</fullName>
    </recommendedName>
</protein>
<keyword evidence="2" id="KW-1133">Transmembrane helix</keyword>
<evidence type="ECO:0000259" key="3">
    <source>
        <dbReference type="PROSITE" id="PS51352"/>
    </source>
</evidence>
<dbReference type="CDD" id="cd02966">
    <property type="entry name" value="TlpA_like_family"/>
    <property type="match status" value="1"/>
</dbReference>
<keyword evidence="1" id="KW-0676">Redox-active center</keyword>
<gene>
    <name evidence="4" type="ORF">SAMN05421841_0421</name>
</gene>
<dbReference type="InterPro" id="IPR017937">
    <property type="entry name" value="Thioredoxin_CS"/>
</dbReference>
<evidence type="ECO:0000256" key="2">
    <source>
        <dbReference type="SAM" id="Phobius"/>
    </source>
</evidence>
<dbReference type="PROSITE" id="PS51352">
    <property type="entry name" value="THIOREDOXIN_2"/>
    <property type="match status" value="1"/>
</dbReference>
<proteinExistence type="predicted"/>
<keyword evidence="2" id="KW-0812">Transmembrane</keyword>
<dbReference type="InterPro" id="IPR013766">
    <property type="entry name" value="Thioredoxin_domain"/>
</dbReference>
<dbReference type="Gene3D" id="3.40.30.10">
    <property type="entry name" value="Glutaredoxin"/>
    <property type="match status" value="1"/>
</dbReference>
<evidence type="ECO:0000313" key="5">
    <source>
        <dbReference type="Proteomes" id="UP000199469"/>
    </source>
</evidence>
<evidence type="ECO:0000256" key="1">
    <source>
        <dbReference type="ARBA" id="ARBA00023284"/>
    </source>
</evidence>
<dbReference type="PANTHER" id="PTHR42852">
    <property type="entry name" value="THIOL:DISULFIDE INTERCHANGE PROTEIN DSBE"/>
    <property type="match status" value="1"/>
</dbReference>
<dbReference type="SUPFAM" id="SSF52833">
    <property type="entry name" value="Thioredoxin-like"/>
    <property type="match status" value="1"/>
</dbReference>
<dbReference type="EMBL" id="FOIU01000001">
    <property type="protein sequence ID" value="SEV97034.1"/>
    <property type="molecule type" value="Genomic_DNA"/>
</dbReference>
<dbReference type="AlphaFoldDB" id="A0A1I0N983"/>
<feature type="transmembrane region" description="Helical" evidence="2">
    <location>
        <begin position="268"/>
        <end position="285"/>
    </location>
</feature>
<feature type="transmembrane region" description="Helical" evidence="2">
    <location>
        <begin position="182"/>
        <end position="201"/>
    </location>
</feature>
<keyword evidence="2" id="KW-0472">Membrane</keyword>
<feature type="transmembrane region" description="Helical" evidence="2">
    <location>
        <begin position="111"/>
        <end position="131"/>
    </location>
</feature>
<feature type="transmembrane region" description="Helical" evidence="2">
    <location>
        <begin position="235"/>
        <end position="252"/>
    </location>
</feature>
<dbReference type="Pfam" id="PF12730">
    <property type="entry name" value="ABC2_membrane_4"/>
    <property type="match status" value="1"/>
</dbReference>
<reference evidence="5" key="1">
    <citation type="submission" date="2016-10" db="EMBL/GenBank/DDBJ databases">
        <authorList>
            <person name="Varghese N."/>
            <person name="Submissions S."/>
        </authorList>
    </citation>
    <scope>NUCLEOTIDE SEQUENCE [LARGE SCALE GENOMIC DNA]</scope>
    <source>
        <strain evidence="5">DSM 17724</strain>
    </source>
</reference>